<proteinExistence type="predicted"/>
<keyword evidence="1" id="KW-1133">Transmembrane helix</keyword>
<keyword evidence="1" id="KW-0812">Transmembrane</keyword>
<dbReference type="AlphaFoldDB" id="A0AA96ZTW0"/>
<dbReference type="Proteomes" id="UP001303587">
    <property type="component" value="Chromosome"/>
</dbReference>
<feature type="transmembrane region" description="Helical" evidence="1">
    <location>
        <begin position="114"/>
        <end position="134"/>
    </location>
</feature>
<sequence length="135" mass="15507">MKYNPTNQNNSFLFLFLFVTSSICIFFCYAGLLSGSILPAIPAAILYIFGSLIFGFLSKDKKKAVFFGVIYSIPYLYVFRESNIWFVAFLIPIIQGSIGYFSAKDESDFDMKGFYYLILVFLMGVLMFLPLIYFK</sequence>
<name>A0AA96ZTW0_9EURY</name>
<keyword evidence="3" id="KW-1185">Reference proteome</keyword>
<feature type="transmembrane region" description="Helical" evidence="1">
    <location>
        <begin position="85"/>
        <end position="102"/>
    </location>
</feature>
<evidence type="ECO:0000313" key="2">
    <source>
        <dbReference type="EMBL" id="WNY24934.1"/>
    </source>
</evidence>
<dbReference type="GeneID" id="89229582"/>
<evidence type="ECO:0000313" key="3">
    <source>
        <dbReference type="Proteomes" id="UP001303587"/>
    </source>
</evidence>
<dbReference type="RefSeq" id="WP_338102992.1">
    <property type="nucleotide sequence ID" value="NZ_CP131060.1"/>
</dbReference>
<gene>
    <name evidence="2" type="ORF">MsAc7_04630</name>
</gene>
<protein>
    <submittedName>
        <fullName evidence="2">Uncharacterized protein</fullName>
    </submittedName>
</protein>
<feature type="transmembrane region" description="Helical" evidence="1">
    <location>
        <begin position="38"/>
        <end position="57"/>
    </location>
</feature>
<keyword evidence="1" id="KW-0472">Membrane</keyword>
<evidence type="ECO:0000256" key="1">
    <source>
        <dbReference type="SAM" id="Phobius"/>
    </source>
</evidence>
<dbReference type="EMBL" id="CP131060">
    <property type="protein sequence ID" value="WNY24934.1"/>
    <property type="molecule type" value="Genomic_DNA"/>
</dbReference>
<feature type="transmembrane region" description="Helical" evidence="1">
    <location>
        <begin position="64"/>
        <end position="79"/>
    </location>
</feature>
<accession>A0AA96ZTW0</accession>
<reference evidence="2 3" key="1">
    <citation type="submission" date="2023-07" db="EMBL/GenBank/DDBJ databases">
        <title>Closed genoem sequence of Methanosarcinaceae archaeon Ac7.</title>
        <authorList>
            <person name="Poehlein A."/>
            <person name="Protasov E."/>
            <person name="Platt K."/>
            <person name="Reeh H."/>
            <person name="Daniel R."/>
            <person name="Brune A."/>
        </authorList>
    </citation>
    <scope>NUCLEOTIDE SEQUENCE [LARGE SCALE GENOMIC DNA]</scope>
    <source>
        <strain evidence="2 3">Ac7</strain>
    </source>
</reference>
<feature type="transmembrane region" description="Helical" evidence="1">
    <location>
        <begin position="12"/>
        <end position="32"/>
    </location>
</feature>
<organism evidence="2 3">
    <name type="scientific">Methanolapillus millepedarum</name>
    <dbReference type="NCBI Taxonomy" id="3028296"/>
    <lineage>
        <taxon>Archaea</taxon>
        <taxon>Methanobacteriati</taxon>
        <taxon>Methanobacteriota</taxon>
        <taxon>Stenosarchaea group</taxon>
        <taxon>Methanomicrobia</taxon>
        <taxon>Methanosarcinales</taxon>
        <taxon>Methanosarcinaceae</taxon>
        <taxon>Methanolapillus</taxon>
    </lineage>
</organism>